<evidence type="ECO:0000256" key="14">
    <source>
        <dbReference type="ARBA" id="ARBA00038000"/>
    </source>
</evidence>
<dbReference type="Gene3D" id="3.30.1490.20">
    <property type="entry name" value="ATP-grasp fold, A domain"/>
    <property type="match status" value="1"/>
</dbReference>
<evidence type="ECO:0000256" key="2">
    <source>
        <dbReference type="ARBA" id="ARBA00022490"/>
    </source>
</evidence>
<proteinExistence type="inferred from homology"/>
<evidence type="ECO:0000256" key="17">
    <source>
        <dbReference type="HAMAP-Rule" id="MF_00205"/>
    </source>
</evidence>
<comment type="subcellular location">
    <subcellularLocation>
        <location evidence="1 17">Cytoplasm</location>
    </subcellularLocation>
</comment>
<dbReference type="PROSITE" id="PS50893">
    <property type="entry name" value="ABC_TRANSPORTER_2"/>
    <property type="match status" value="2"/>
</dbReference>
<dbReference type="AlphaFoldDB" id="A0A7V3RI23"/>
<evidence type="ECO:0000313" key="19">
    <source>
        <dbReference type="EMBL" id="HGE78602.1"/>
    </source>
</evidence>
<dbReference type="NCBIfam" id="TIGR00630">
    <property type="entry name" value="uvra"/>
    <property type="match status" value="1"/>
</dbReference>
<dbReference type="Gene3D" id="1.10.8.280">
    <property type="entry name" value="ABC transporter ATPase domain-like"/>
    <property type="match status" value="1"/>
</dbReference>
<dbReference type="InterPro" id="IPR013815">
    <property type="entry name" value="ATP_grasp_subdomain_1"/>
</dbReference>
<feature type="domain" description="ABC transporter" evidence="18">
    <location>
        <begin position="275"/>
        <end position="585"/>
    </location>
</feature>
<dbReference type="GO" id="GO:0005737">
    <property type="term" value="C:cytoplasm"/>
    <property type="evidence" value="ECO:0007669"/>
    <property type="project" value="UniProtKB-SubCell"/>
</dbReference>
<accession>A0A7V3RI23</accession>
<dbReference type="PROSITE" id="PS00211">
    <property type="entry name" value="ABC_TRANSPORTER_1"/>
    <property type="match status" value="1"/>
</dbReference>
<dbReference type="EMBL" id="DTOZ01000156">
    <property type="protein sequence ID" value="HGE78602.1"/>
    <property type="molecule type" value="Genomic_DNA"/>
</dbReference>
<comment type="caution">
    <text evidence="19">The sequence shown here is derived from an EMBL/GenBank/DDBJ whole genome shotgun (WGS) entry which is preliminary data.</text>
</comment>
<dbReference type="Gene3D" id="1.20.1580.10">
    <property type="entry name" value="ABC transporter ATPase like domain"/>
    <property type="match status" value="2"/>
</dbReference>
<name>A0A7V3RI23_UNCW3</name>
<dbReference type="GO" id="GO:0009432">
    <property type="term" value="P:SOS response"/>
    <property type="evidence" value="ECO:0007669"/>
    <property type="project" value="UniProtKB-UniRule"/>
</dbReference>
<dbReference type="PANTHER" id="PTHR43152:SF3">
    <property type="entry name" value="UVRABC SYSTEM PROTEIN A"/>
    <property type="match status" value="1"/>
</dbReference>
<keyword evidence="13 17" id="KW-0234">DNA repair</keyword>
<evidence type="ECO:0000256" key="15">
    <source>
        <dbReference type="ARBA" id="ARBA00039316"/>
    </source>
</evidence>
<comment type="subunit">
    <text evidence="17">Forms a heterotetramer with UvrB during the search for lesions.</text>
</comment>
<dbReference type="CDD" id="cd03271">
    <property type="entry name" value="ABC_UvrA_II"/>
    <property type="match status" value="1"/>
</dbReference>
<keyword evidence="10 17" id="KW-0067">ATP-binding</keyword>
<dbReference type="Gene3D" id="3.40.50.300">
    <property type="entry name" value="P-loop containing nucleotide triphosphate hydrolases"/>
    <property type="match status" value="2"/>
</dbReference>
<dbReference type="PANTHER" id="PTHR43152">
    <property type="entry name" value="UVRABC SYSTEM PROTEIN A"/>
    <property type="match status" value="1"/>
</dbReference>
<keyword evidence="4 17" id="KW-0677">Repeat</keyword>
<evidence type="ECO:0000256" key="4">
    <source>
        <dbReference type="ARBA" id="ARBA00022737"/>
    </source>
</evidence>
<evidence type="ECO:0000256" key="8">
    <source>
        <dbReference type="ARBA" id="ARBA00022771"/>
    </source>
</evidence>
<keyword evidence="3 17" id="KW-0479">Metal-binding</keyword>
<dbReference type="InterPro" id="IPR027417">
    <property type="entry name" value="P-loop_NTPase"/>
</dbReference>
<comment type="function">
    <text evidence="17">The UvrABC repair system catalyzes the recognition and processing of DNA lesions. UvrA is an ATPase and a DNA-binding protein. A damage recognition complex composed of 2 UvrA and 2 UvrB subunits scans DNA for abnormalities. When the presence of a lesion has been verified by UvrB, the UvrA molecules dissociate.</text>
</comment>
<organism evidence="19">
    <name type="scientific">candidate division WOR-3 bacterium</name>
    <dbReference type="NCBI Taxonomy" id="2052148"/>
    <lineage>
        <taxon>Bacteria</taxon>
        <taxon>Bacteria division WOR-3</taxon>
    </lineage>
</organism>
<dbReference type="HAMAP" id="MF_00205">
    <property type="entry name" value="UvrA"/>
    <property type="match status" value="1"/>
</dbReference>
<dbReference type="GO" id="GO:0008270">
    <property type="term" value="F:zinc ion binding"/>
    <property type="evidence" value="ECO:0007669"/>
    <property type="project" value="UniProtKB-UniRule"/>
</dbReference>
<evidence type="ECO:0000256" key="7">
    <source>
        <dbReference type="ARBA" id="ARBA00022769"/>
    </source>
</evidence>
<keyword evidence="12 17" id="KW-0238">DNA-binding</keyword>
<dbReference type="InterPro" id="IPR017871">
    <property type="entry name" value="ABC_transporter-like_CS"/>
</dbReference>
<keyword evidence="6 17" id="KW-0227">DNA damage</keyword>
<feature type="binding site" evidence="17">
    <location>
        <begin position="636"/>
        <end position="643"/>
    </location>
    <ligand>
        <name>ATP</name>
        <dbReference type="ChEBI" id="CHEBI:30616"/>
    </ligand>
</feature>
<dbReference type="InterPro" id="IPR004602">
    <property type="entry name" value="UvrA"/>
</dbReference>
<dbReference type="InterPro" id="IPR003439">
    <property type="entry name" value="ABC_transporter-like_ATP-bd"/>
</dbReference>
<protein>
    <recommendedName>
        <fullName evidence="15 17">UvrABC system protein A</fullName>
        <shortName evidence="17">UvrA protein</shortName>
    </recommendedName>
    <alternativeName>
        <fullName evidence="16 17">Excinuclease ABC subunit A</fullName>
    </alternativeName>
</protein>
<keyword evidence="11 17" id="KW-0267">Excision nuclease</keyword>
<dbReference type="SUPFAM" id="SSF52540">
    <property type="entry name" value="P-loop containing nucleoside triphosphate hydrolases"/>
    <property type="match status" value="2"/>
</dbReference>
<evidence type="ECO:0000256" key="10">
    <source>
        <dbReference type="ARBA" id="ARBA00022840"/>
    </source>
</evidence>
<keyword evidence="7 17" id="KW-0228">DNA excision</keyword>
<evidence type="ECO:0000256" key="3">
    <source>
        <dbReference type="ARBA" id="ARBA00022723"/>
    </source>
</evidence>
<evidence type="ECO:0000256" key="9">
    <source>
        <dbReference type="ARBA" id="ARBA00022833"/>
    </source>
</evidence>
<keyword evidence="2 17" id="KW-0963">Cytoplasm</keyword>
<dbReference type="GO" id="GO:0009381">
    <property type="term" value="F:excinuclease ABC activity"/>
    <property type="evidence" value="ECO:0007669"/>
    <property type="project" value="UniProtKB-UniRule"/>
</dbReference>
<feature type="zinc finger region" description="C4-type" evidence="17">
    <location>
        <begin position="251"/>
        <end position="278"/>
    </location>
</feature>
<feature type="domain" description="ABC transporter" evidence="18">
    <location>
        <begin position="593"/>
        <end position="932"/>
    </location>
</feature>
<keyword evidence="9 17" id="KW-0862">Zinc</keyword>
<dbReference type="Pfam" id="PF17760">
    <property type="entry name" value="UvrA_inter"/>
    <property type="match status" value="1"/>
</dbReference>
<dbReference type="Pfam" id="PF17755">
    <property type="entry name" value="UvrA_DNA-bind"/>
    <property type="match status" value="1"/>
</dbReference>
<dbReference type="GO" id="GO:0006289">
    <property type="term" value="P:nucleotide-excision repair"/>
    <property type="evidence" value="ECO:0007669"/>
    <property type="project" value="UniProtKB-UniRule"/>
</dbReference>
<evidence type="ECO:0000256" key="16">
    <source>
        <dbReference type="ARBA" id="ARBA00042156"/>
    </source>
</evidence>
<comment type="similarity">
    <text evidence="14 17">Belongs to the ABC transporter superfamily. UvrA family.</text>
</comment>
<keyword evidence="5 17" id="KW-0547">Nucleotide-binding</keyword>
<dbReference type="GO" id="GO:0016887">
    <property type="term" value="F:ATP hydrolysis activity"/>
    <property type="evidence" value="ECO:0007669"/>
    <property type="project" value="InterPro"/>
</dbReference>
<evidence type="ECO:0000256" key="12">
    <source>
        <dbReference type="ARBA" id="ARBA00023125"/>
    </source>
</evidence>
<evidence type="ECO:0000256" key="6">
    <source>
        <dbReference type="ARBA" id="ARBA00022763"/>
    </source>
</evidence>
<keyword evidence="8 17" id="KW-0863">Zinc-finger</keyword>
<dbReference type="NCBIfam" id="NF001503">
    <property type="entry name" value="PRK00349.1"/>
    <property type="match status" value="1"/>
</dbReference>
<sequence>MQDGIWVKGARVHNLKNIDVFIPRNKLVVITGISGSGKSSLAFDTLYAEGKRRYVESLSAYARQFLGMMDKPDVDEIKGLSPAIAIQQRTAAKNPRSTVGTVTEIYDYLRVLFARIGIPYCYQCGRKIESQTTDQIVDSILAYPEGTKVEILGPVIRGRKGEYKEYIQRLKRRGYVRLRIDGRLYDIDQVPELERYKKHNIEIVIDRIVIKEGIRKRLADSVEMGLKEGEGLLIVIIDSKEERIFSQKLACVNCGISYPEISPRMFSFNSPYGACETCDGLGTKMDIDPKRVIANPNLSILDGAIKPYGLPGSWKTAVLKGLAKKLKFDLDKPFSHLSQEVKDAILYGENIPIEVEYVRRDGSGRGVFQEFFEGVIPELLRRYRETTSEAVREEIEDYMVITPCPDCKGKRLKPQSLSIKVGDKNIAEITELSVKNALQFFKNLKLSEKERIVTKDIIKEIIRRLEFLNSVGLDYLTLDRTTDSLAGGEEQRVRLATQIGSGLVGVLYILDEPSIGLHQRDNRRLLDTLKSLRDLGNTVLVVEHDAETIRSADYIIDLGPGAGDAGGYVVCAGTPEEVAQNQRSITGQYLSGLKKIEIPKKRRQKKGSLIIRGAKANNLKSIDVEIPLGVFVCVTGVSGSGKSTLIVDTLYRALAQRFYNSKYPPGEFKEIIGIEHIDKVINIDQSPIGRTPRSNPATYTGAFTPIRDLFASLPESKVRGYKPGRFSFNVPGGRCEQCEGGGILWIEMHFLPDVYITCDACQGRRFNRETLEIKYKGKNISEVLDMSVSEALEFFQNIPPIKRKLQLLYDVGLGYIKLGQPATTLSGGEAQRIKLAKELSKIATGRTLYILDEPTTGLHFEDVNLLLNVLNRLVDRGNTVIVIEHNLEVIKCADWIIDLGPEGGEEGGRVVCTGTPEDVAKYKDSYTGQFLKEILK</sequence>
<evidence type="ECO:0000256" key="11">
    <source>
        <dbReference type="ARBA" id="ARBA00022881"/>
    </source>
</evidence>
<gene>
    <name evidence="17 19" type="primary">uvrA</name>
    <name evidence="19" type="ORF">ENX68_06370</name>
</gene>
<dbReference type="GO" id="GO:0005524">
    <property type="term" value="F:ATP binding"/>
    <property type="evidence" value="ECO:0007669"/>
    <property type="project" value="UniProtKB-UniRule"/>
</dbReference>
<dbReference type="GO" id="GO:0009380">
    <property type="term" value="C:excinuclease repair complex"/>
    <property type="evidence" value="ECO:0007669"/>
    <property type="project" value="InterPro"/>
</dbReference>
<dbReference type="GO" id="GO:0003677">
    <property type="term" value="F:DNA binding"/>
    <property type="evidence" value="ECO:0007669"/>
    <property type="project" value="UniProtKB-UniRule"/>
</dbReference>
<reference evidence="19" key="1">
    <citation type="journal article" date="2020" name="mSystems">
        <title>Genome- and Community-Level Interaction Insights into Carbon Utilization and Element Cycling Functions of Hydrothermarchaeota in Hydrothermal Sediment.</title>
        <authorList>
            <person name="Zhou Z."/>
            <person name="Liu Y."/>
            <person name="Xu W."/>
            <person name="Pan J."/>
            <person name="Luo Z.H."/>
            <person name="Li M."/>
        </authorList>
    </citation>
    <scope>NUCLEOTIDE SEQUENCE [LARGE SCALE GENOMIC DNA]</scope>
    <source>
        <strain evidence="19">SpSt-961</strain>
    </source>
</reference>
<evidence type="ECO:0000256" key="5">
    <source>
        <dbReference type="ARBA" id="ARBA00022741"/>
    </source>
</evidence>
<evidence type="ECO:0000259" key="18">
    <source>
        <dbReference type="PROSITE" id="PS50893"/>
    </source>
</evidence>
<feature type="zinc finger region" description="C4-type" evidence="17">
    <location>
        <begin position="735"/>
        <end position="761"/>
    </location>
</feature>
<dbReference type="InterPro" id="IPR041102">
    <property type="entry name" value="UvrA_inter"/>
</dbReference>
<keyword evidence="17" id="KW-0742">SOS response</keyword>
<dbReference type="FunFam" id="1.20.1580.10:FF:000002">
    <property type="entry name" value="UvrABC system protein A"/>
    <property type="match status" value="1"/>
</dbReference>
<evidence type="ECO:0000256" key="13">
    <source>
        <dbReference type="ARBA" id="ARBA00023204"/>
    </source>
</evidence>
<evidence type="ECO:0000256" key="1">
    <source>
        <dbReference type="ARBA" id="ARBA00004496"/>
    </source>
</evidence>
<feature type="binding site" evidence="17">
    <location>
        <begin position="32"/>
        <end position="39"/>
    </location>
    <ligand>
        <name>ATP</name>
        <dbReference type="ChEBI" id="CHEBI:30616"/>
    </ligand>
</feature>
<dbReference type="InterPro" id="IPR041552">
    <property type="entry name" value="UvrA_DNA-bd"/>
</dbReference>